<dbReference type="Gene3D" id="3.40.50.1820">
    <property type="entry name" value="alpha/beta hydrolase"/>
    <property type="match status" value="1"/>
</dbReference>
<sequence>MRRRFPLGEGRLAGAGKLAATGFEVKEHKAPTARLRNSIHRVNVAALGQVSLCGNGRSMTSGQEPVSRYIRAADGLRLHYFDYPAPPGGGGSPLLPVVCLPGLARSADDFDRVARTLQADGRRILALDYRGRGRSDWDQDWRRYAFDVEHADIIAQLADAGVEQAVFIGTSRGGLHTMRIAARRPGVVRGAVLNDIGPKIEHAGLLRIKRYVGRLPPIASMREAIALMRMTAGVDFSGVSPQEWEDYARLTFVEKDGKVQLRYDPDLSHTLDGVAPDVEPEEYWDDFAALANVPILAIRGANSDILSPEVFDEMARRAPRLERAWVEGQAHAPLLLDQPTIARIADFVRQCP</sequence>
<proteinExistence type="predicted"/>
<dbReference type="PANTHER" id="PTHR43194">
    <property type="entry name" value="HYDROLASE ALPHA/BETA FOLD FAMILY"/>
    <property type="match status" value="1"/>
</dbReference>
<accession>A0A3G8M4G7</accession>
<keyword evidence="2" id="KW-0378">Hydrolase</keyword>
<dbReference type="Pfam" id="PF00561">
    <property type="entry name" value="Abhydrolase_1"/>
    <property type="match status" value="1"/>
</dbReference>
<name>A0A3G8M4G7_9HYPH</name>
<dbReference type="InterPro" id="IPR000073">
    <property type="entry name" value="AB_hydrolase_1"/>
</dbReference>
<dbReference type="SUPFAM" id="SSF53474">
    <property type="entry name" value="alpha/beta-Hydrolases"/>
    <property type="match status" value="1"/>
</dbReference>
<evidence type="ECO:0000313" key="2">
    <source>
        <dbReference type="EMBL" id="AZG75828.1"/>
    </source>
</evidence>
<dbReference type="PANTHER" id="PTHR43194:SF2">
    <property type="entry name" value="PEROXISOMAL MEMBRANE PROTEIN LPX1"/>
    <property type="match status" value="1"/>
</dbReference>
<reference evidence="2 3" key="1">
    <citation type="submission" date="2018-11" db="EMBL/GenBank/DDBJ databases">
        <title>Genome squencing of methanotrophic bacteria isolated from alkaline groundwater in Korea.</title>
        <authorList>
            <person name="Nguyen L.N."/>
        </authorList>
    </citation>
    <scope>NUCLEOTIDE SEQUENCE [LARGE SCALE GENOMIC DNA]</scope>
    <source>
        <strain evidence="2 3">GW6</strain>
    </source>
</reference>
<evidence type="ECO:0000259" key="1">
    <source>
        <dbReference type="Pfam" id="PF00561"/>
    </source>
</evidence>
<dbReference type="KEGG" id="mros:EHO51_03235"/>
<protein>
    <submittedName>
        <fullName evidence="2">Alpha/beta hydrolase</fullName>
    </submittedName>
</protein>
<feature type="domain" description="AB hydrolase-1" evidence="1">
    <location>
        <begin position="96"/>
        <end position="197"/>
    </location>
</feature>
<dbReference type="InterPro" id="IPR029058">
    <property type="entry name" value="AB_hydrolase_fold"/>
</dbReference>
<dbReference type="EMBL" id="CP034086">
    <property type="protein sequence ID" value="AZG75828.1"/>
    <property type="molecule type" value="Genomic_DNA"/>
</dbReference>
<dbReference type="Proteomes" id="UP000273982">
    <property type="component" value="Chromosome"/>
</dbReference>
<organism evidence="2 3">
    <name type="scientific">Methylocystis rosea</name>
    <dbReference type="NCBI Taxonomy" id="173366"/>
    <lineage>
        <taxon>Bacteria</taxon>
        <taxon>Pseudomonadati</taxon>
        <taxon>Pseudomonadota</taxon>
        <taxon>Alphaproteobacteria</taxon>
        <taxon>Hyphomicrobiales</taxon>
        <taxon>Methylocystaceae</taxon>
        <taxon>Methylocystis</taxon>
    </lineage>
</organism>
<dbReference type="AlphaFoldDB" id="A0A3G8M4G7"/>
<dbReference type="GO" id="GO:0016787">
    <property type="term" value="F:hydrolase activity"/>
    <property type="evidence" value="ECO:0007669"/>
    <property type="project" value="UniProtKB-KW"/>
</dbReference>
<gene>
    <name evidence="2" type="ORF">EHO51_03235</name>
</gene>
<dbReference type="InterPro" id="IPR050228">
    <property type="entry name" value="Carboxylesterase_BioH"/>
</dbReference>
<evidence type="ECO:0000313" key="3">
    <source>
        <dbReference type="Proteomes" id="UP000273982"/>
    </source>
</evidence>